<sequence length="321" mass="35809">MGSDAPQDQPIAMPQLSPSLTSSVTSMNSSSLHSPAESEAPVRLDRKFPPDDIDIPRTRMVLPDPYIRHNTPSGENSPPLLDMSYQQRSSPASASARNHVASPSQNNPRFHPYASPNKATPLELRLVSRSLGLSSPSARTLEDTQRAYFTGALKHIPRGVVQNAYMFKLADRECIAHRVALSMAELRSVEQRKNLLISIGEHRRRDLAVNEEELQILMTLLDRKRLTEPDVKGDEMLQRDTCKEELAELAVADQEVSHIQEAVRSQERRGWHVPFTFDSNHNDTDPIYSDDSSDDSGEHGEPARMELHGLPGHGVPLMECT</sequence>
<dbReference type="EMBL" id="JAGFBS010000046">
    <property type="protein sequence ID" value="KAG6370665.1"/>
    <property type="molecule type" value="Genomic_DNA"/>
</dbReference>
<accession>A0A8I2YF02</accession>
<name>A0A8I2YF02_9AGAM</name>
<feature type="compositionally biased region" description="Basic and acidic residues" evidence="1">
    <location>
        <begin position="296"/>
        <end position="307"/>
    </location>
</feature>
<reference evidence="2" key="1">
    <citation type="submission" date="2021-03" db="EMBL/GenBank/DDBJ databases">
        <title>Evolutionary innovations through gain and loss of genes in the ectomycorrhizal Boletales.</title>
        <authorList>
            <person name="Wu G."/>
            <person name="Miyauchi S."/>
            <person name="Morin E."/>
            <person name="Yang Z.-L."/>
            <person name="Xu J."/>
            <person name="Martin F.M."/>
        </authorList>
    </citation>
    <scope>NUCLEOTIDE SEQUENCE</scope>
    <source>
        <strain evidence="2">BR01</strain>
    </source>
</reference>
<comment type="caution">
    <text evidence="2">The sequence shown here is derived from an EMBL/GenBank/DDBJ whole genome shotgun (WGS) entry which is preliminary data.</text>
</comment>
<feature type="compositionally biased region" description="Low complexity" evidence="1">
    <location>
        <begin position="16"/>
        <end position="34"/>
    </location>
</feature>
<evidence type="ECO:0000313" key="3">
    <source>
        <dbReference type="Proteomes" id="UP000683000"/>
    </source>
</evidence>
<evidence type="ECO:0000313" key="2">
    <source>
        <dbReference type="EMBL" id="KAG6370665.1"/>
    </source>
</evidence>
<dbReference type="AlphaFoldDB" id="A0A8I2YF02"/>
<feature type="region of interest" description="Disordered" evidence="1">
    <location>
        <begin position="1"/>
        <end position="117"/>
    </location>
</feature>
<feature type="compositionally biased region" description="Basic and acidic residues" evidence="1">
    <location>
        <begin position="40"/>
        <end position="57"/>
    </location>
</feature>
<gene>
    <name evidence="2" type="ORF">JVT61DRAFT_11179</name>
</gene>
<protein>
    <submittedName>
        <fullName evidence="2">Uncharacterized protein</fullName>
    </submittedName>
</protein>
<keyword evidence="3" id="KW-1185">Reference proteome</keyword>
<evidence type="ECO:0000256" key="1">
    <source>
        <dbReference type="SAM" id="MobiDB-lite"/>
    </source>
</evidence>
<dbReference type="OrthoDB" id="2676650at2759"/>
<dbReference type="Proteomes" id="UP000683000">
    <property type="component" value="Unassembled WGS sequence"/>
</dbReference>
<organism evidence="2 3">
    <name type="scientific">Boletus reticuloceps</name>
    <dbReference type="NCBI Taxonomy" id="495285"/>
    <lineage>
        <taxon>Eukaryota</taxon>
        <taxon>Fungi</taxon>
        <taxon>Dikarya</taxon>
        <taxon>Basidiomycota</taxon>
        <taxon>Agaricomycotina</taxon>
        <taxon>Agaricomycetes</taxon>
        <taxon>Agaricomycetidae</taxon>
        <taxon>Boletales</taxon>
        <taxon>Boletineae</taxon>
        <taxon>Boletaceae</taxon>
        <taxon>Boletoideae</taxon>
        <taxon>Boletus</taxon>
    </lineage>
</organism>
<feature type="region of interest" description="Disordered" evidence="1">
    <location>
        <begin position="274"/>
        <end position="321"/>
    </location>
</feature>
<proteinExistence type="predicted"/>